<evidence type="ECO:0000313" key="1">
    <source>
        <dbReference type="EMBL" id="JAH08508.1"/>
    </source>
</evidence>
<reference evidence="1" key="2">
    <citation type="journal article" date="2015" name="Fish Shellfish Immunol.">
        <title>Early steps in the European eel (Anguilla anguilla)-Vibrio vulnificus interaction in the gills: Role of the RtxA13 toxin.</title>
        <authorList>
            <person name="Callol A."/>
            <person name="Pajuelo D."/>
            <person name="Ebbesson L."/>
            <person name="Teles M."/>
            <person name="MacKenzie S."/>
            <person name="Amaro C."/>
        </authorList>
    </citation>
    <scope>NUCLEOTIDE SEQUENCE</scope>
</reference>
<accession>A0A0E9PXB0</accession>
<organism evidence="1">
    <name type="scientific">Anguilla anguilla</name>
    <name type="common">European freshwater eel</name>
    <name type="synonym">Muraena anguilla</name>
    <dbReference type="NCBI Taxonomy" id="7936"/>
    <lineage>
        <taxon>Eukaryota</taxon>
        <taxon>Metazoa</taxon>
        <taxon>Chordata</taxon>
        <taxon>Craniata</taxon>
        <taxon>Vertebrata</taxon>
        <taxon>Euteleostomi</taxon>
        <taxon>Actinopterygii</taxon>
        <taxon>Neopterygii</taxon>
        <taxon>Teleostei</taxon>
        <taxon>Anguilliformes</taxon>
        <taxon>Anguillidae</taxon>
        <taxon>Anguilla</taxon>
    </lineage>
</organism>
<dbReference type="EMBL" id="GBXM01100069">
    <property type="protein sequence ID" value="JAH08508.1"/>
    <property type="molecule type" value="Transcribed_RNA"/>
</dbReference>
<dbReference type="EMBL" id="GBXM01091555">
    <property type="protein sequence ID" value="JAH17022.1"/>
    <property type="molecule type" value="Transcribed_RNA"/>
</dbReference>
<protein>
    <submittedName>
        <fullName evidence="1">Uncharacterized protein</fullName>
    </submittedName>
</protein>
<name>A0A0E9PXB0_ANGAN</name>
<sequence>MGSKSCYYRFCKAHILYKRHTKGLST</sequence>
<dbReference type="AlphaFoldDB" id="A0A0E9PXB0"/>
<proteinExistence type="predicted"/>
<reference evidence="1" key="1">
    <citation type="submission" date="2014-11" db="EMBL/GenBank/DDBJ databases">
        <authorList>
            <person name="Amaro Gonzalez C."/>
        </authorList>
    </citation>
    <scope>NUCLEOTIDE SEQUENCE</scope>
</reference>